<name>A0A1B7JAJ6_9ENTR</name>
<keyword evidence="3" id="KW-1185">Reference proteome</keyword>
<evidence type="ECO:0000313" key="2">
    <source>
        <dbReference type="EMBL" id="OAT44704.1"/>
    </source>
</evidence>
<dbReference type="GO" id="GO:0003677">
    <property type="term" value="F:DNA binding"/>
    <property type="evidence" value="ECO:0007669"/>
    <property type="project" value="UniProtKB-KW"/>
</dbReference>
<dbReference type="Gene3D" id="2.40.50.140">
    <property type="entry name" value="Nucleic acid-binding proteins"/>
    <property type="match status" value="1"/>
</dbReference>
<feature type="region of interest" description="Disordered" evidence="1">
    <location>
        <begin position="159"/>
        <end position="207"/>
    </location>
</feature>
<dbReference type="AlphaFoldDB" id="A0A1B7JAJ6"/>
<dbReference type="InterPro" id="IPR012340">
    <property type="entry name" value="NA-bd_OB-fold"/>
</dbReference>
<comment type="caution">
    <text evidence="2">The sequence shown here is derived from an EMBL/GenBank/DDBJ whole genome shotgun (WGS) entry which is preliminary data.</text>
</comment>
<protein>
    <submittedName>
        <fullName evidence="2">Single-strand DNA-binding protein</fullName>
    </submittedName>
</protein>
<dbReference type="Proteomes" id="UP000078386">
    <property type="component" value="Unassembled WGS sequence"/>
</dbReference>
<evidence type="ECO:0000313" key="3">
    <source>
        <dbReference type="Proteomes" id="UP000078386"/>
    </source>
</evidence>
<evidence type="ECO:0000256" key="1">
    <source>
        <dbReference type="SAM" id="MobiDB-lite"/>
    </source>
</evidence>
<feature type="compositionally biased region" description="Basic and acidic residues" evidence="1">
    <location>
        <begin position="175"/>
        <end position="192"/>
    </location>
</feature>
<dbReference type="RefSeq" id="WP_008786635.1">
    <property type="nucleotide sequence ID" value="NZ_LXEU01000101.1"/>
</dbReference>
<gene>
    <name evidence="2" type="ORF">M989_04643</name>
</gene>
<reference evidence="2 3" key="1">
    <citation type="submission" date="2016-04" db="EMBL/GenBank/DDBJ databases">
        <title>ATOL: Assembling a taxonomically balanced genome-scale reconstruction of the evolutionary history of the Enterobacteriaceae.</title>
        <authorList>
            <person name="Plunkett G.III."/>
            <person name="Neeno-Eckwall E.C."/>
            <person name="Glasner J.D."/>
            <person name="Perna N.T."/>
        </authorList>
    </citation>
    <scope>NUCLEOTIDE SEQUENCE [LARGE SCALE GENOMIC DNA]</scope>
    <source>
        <strain evidence="2 3">ATCC 51603</strain>
    </source>
</reference>
<feature type="compositionally biased region" description="Polar residues" evidence="1">
    <location>
        <begin position="194"/>
        <end position="204"/>
    </location>
</feature>
<dbReference type="PATRIC" id="fig|1354264.4.peg.4831"/>
<keyword evidence="2" id="KW-0238">DNA-binding</keyword>
<proteinExistence type="predicted"/>
<dbReference type="EMBL" id="LXEU01000101">
    <property type="protein sequence ID" value="OAT44704.1"/>
    <property type="molecule type" value="Genomic_DNA"/>
</dbReference>
<feature type="region of interest" description="Disordered" evidence="1">
    <location>
        <begin position="235"/>
        <end position="254"/>
    </location>
</feature>
<organism evidence="2 3">
    <name type="scientific">Kluyvera georgiana ATCC 51603</name>
    <dbReference type="NCBI Taxonomy" id="1354264"/>
    <lineage>
        <taxon>Bacteria</taxon>
        <taxon>Pseudomonadati</taxon>
        <taxon>Pseudomonadota</taxon>
        <taxon>Gammaproteobacteria</taxon>
        <taxon>Enterobacterales</taxon>
        <taxon>Enterobacteriaceae</taxon>
        <taxon>Kluyvera</taxon>
    </lineage>
</organism>
<sequence length="254" mass="28655">MQSRAKGIVAIEPKYMPASDNSDSYIYFRLRCDMSISGKSQTEFYSIKAFGKVADFLRDNIQMNTELYIEALARSFRYTKNGIDQMRTEFHVFMARIIQTGQSIDTRANETVKATSTSTVTTLSPEVAQKLKDDMKWQKMSDEEVRTASEKWRTVYAEQKQLHPGNESVLPDNNKQSEKKKPDTSQKLDAKNRAVQTSRPQVATSKRPVNMQAWTTLPADNSTAAVIAARMKLNEQLSSTGPETLTNAYSSVRG</sequence>
<accession>A0A1B7JAJ6</accession>
<dbReference type="SUPFAM" id="SSF50249">
    <property type="entry name" value="Nucleic acid-binding proteins"/>
    <property type="match status" value="1"/>
</dbReference>